<dbReference type="PROSITE" id="PS51032">
    <property type="entry name" value="AP2_ERF"/>
    <property type="match status" value="1"/>
</dbReference>
<dbReference type="GO" id="GO:0003700">
    <property type="term" value="F:DNA-binding transcription factor activity"/>
    <property type="evidence" value="ECO:0007669"/>
    <property type="project" value="InterPro"/>
</dbReference>
<dbReference type="InterPro" id="IPR036955">
    <property type="entry name" value="AP2/ERF_dom_sf"/>
</dbReference>
<evidence type="ECO:0000256" key="8">
    <source>
        <dbReference type="SAM" id="MobiDB-lite"/>
    </source>
</evidence>
<evidence type="ECO:0000313" key="11">
    <source>
        <dbReference type="Proteomes" id="UP000317650"/>
    </source>
</evidence>
<dbReference type="EMBL" id="PYDT01000011">
    <property type="protein sequence ID" value="THU44852.1"/>
    <property type="molecule type" value="Genomic_DNA"/>
</dbReference>
<dbReference type="SMART" id="SM00380">
    <property type="entry name" value="AP2"/>
    <property type="match status" value="1"/>
</dbReference>
<gene>
    <name evidence="10" type="ORF">C4D60_Mb02t11720</name>
</gene>
<dbReference type="InterPro" id="IPR016177">
    <property type="entry name" value="DNA-bd_dom_sf"/>
</dbReference>
<keyword evidence="6" id="KW-0804">Transcription</keyword>
<dbReference type="PANTHER" id="PTHR31190">
    <property type="entry name" value="DNA-BINDING DOMAIN"/>
    <property type="match status" value="1"/>
</dbReference>
<dbReference type="Proteomes" id="UP000317650">
    <property type="component" value="Chromosome 2"/>
</dbReference>
<feature type="domain" description="AP2/ERF" evidence="9">
    <location>
        <begin position="104"/>
        <end position="162"/>
    </location>
</feature>
<dbReference type="GO" id="GO:0006950">
    <property type="term" value="P:response to stress"/>
    <property type="evidence" value="ECO:0007669"/>
    <property type="project" value="UniProtKB-ARBA"/>
</dbReference>
<organism evidence="10 11">
    <name type="scientific">Musa balbisiana</name>
    <name type="common">Banana</name>
    <dbReference type="NCBI Taxonomy" id="52838"/>
    <lineage>
        <taxon>Eukaryota</taxon>
        <taxon>Viridiplantae</taxon>
        <taxon>Streptophyta</taxon>
        <taxon>Embryophyta</taxon>
        <taxon>Tracheophyta</taxon>
        <taxon>Spermatophyta</taxon>
        <taxon>Magnoliopsida</taxon>
        <taxon>Liliopsida</taxon>
        <taxon>Zingiberales</taxon>
        <taxon>Musaceae</taxon>
        <taxon>Musa</taxon>
    </lineage>
</organism>
<evidence type="ECO:0000256" key="4">
    <source>
        <dbReference type="ARBA" id="ARBA00023125"/>
    </source>
</evidence>
<dbReference type="Gene3D" id="3.30.730.10">
    <property type="entry name" value="AP2/ERF domain"/>
    <property type="match status" value="1"/>
</dbReference>
<keyword evidence="3" id="KW-0805">Transcription regulation</keyword>
<name>A0A4S8ICB8_MUSBA</name>
<evidence type="ECO:0000256" key="7">
    <source>
        <dbReference type="ARBA" id="ARBA00023242"/>
    </source>
</evidence>
<keyword evidence="2" id="KW-0936">Ethylene signaling pathway</keyword>
<proteinExistence type="predicted"/>
<keyword evidence="5" id="KW-0010">Activator</keyword>
<evidence type="ECO:0000256" key="1">
    <source>
        <dbReference type="ARBA" id="ARBA00004123"/>
    </source>
</evidence>
<dbReference type="GO" id="GO:0009873">
    <property type="term" value="P:ethylene-activated signaling pathway"/>
    <property type="evidence" value="ECO:0007669"/>
    <property type="project" value="UniProtKB-KW"/>
</dbReference>
<accession>A0A4S8ICB8</accession>
<evidence type="ECO:0000313" key="10">
    <source>
        <dbReference type="EMBL" id="THU44852.1"/>
    </source>
</evidence>
<dbReference type="InterPro" id="IPR001471">
    <property type="entry name" value="AP2/ERF_dom"/>
</dbReference>
<dbReference type="Pfam" id="PF00847">
    <property type="entry name" value="AP2"/>
    <property type="match status" value="1"/>
</dbReference>
<dbReference type="CDD" id="cd00018">
    <property type="entry name" value="AP2"/>
    <property type="match status" value="1"/>
</dbReference>
<dbReference type="InterPro" id="IPR044808">
    <property type="entry name" value="ERF_plant"/>
</dbReference>
<evidence type="ECO:0000259" key="9">
    <source>
        <dbReference type="PROSITE" id="PS51032"/>
    </source>
</evidence>
<keyword evidence="7" id="KW-0539">Nucleus</keyword>
<comment type="subcellular location">
    <subcellularLocation>
        <location evidence="1">Nucleus</location>
    </subcellularLocation>
</comment>
<protein>
    <recommendedName>
        <fullName evidence="9">AP2/ERF domain-containing protein</fullName>
    </recommendedName>
</protein>
<comment type="caution">
    <text evidence="10">The sequence shown here is derived from an EMBL/GenBank/DDBJ whole genome shotgun (WGS) entry which is preliminary data.</text>
</comment>
<keyword evidence="11" id="KW-1185">Reference proteome</keyword>
<dbReference type="STRING" id="52838.A0A4S8ICB8"/>
<evidence type="ECO:0000256" key="5">
    <source>
        <dbReference type="ARBA" id="ARBA00023159"/>
    </source>
</evidence>
<sequence length="264" mass="28702">MASLIGRGSGNGNGNLTLDFIRYHLLADLPPTPPPAVLPPPLAIGSHHHHHDGYRFPEPAAPMISFGPAGPDRLSSLTVALPSELGFDRVEEERPLVARDEARRFRGVRQRPWGKFAAEIRDPNRRGSRIWLGTFDTAVEAARAYDRAAFQMRGRKAILNFPNEVGSSRHLAPPPPAPQSATTGKRKREAEEVAVGPREIKKERSPEAEVVEAESVPSAFPLTPSSWSSMWDFVEADAAGLFDVSALTPLSPHPSLGIGPLLVK</sequence>
<dbReference type="AlphaFoldDB" id="A0A4S8ICB8"/>
<evidence type="ECO:0000256" key="2">
    <source>
        <dbReference type="ARBA" id="ARBA00022745"/>
    </source>
</evidence>
<reference evidence="10 11" key="1">
    <citation type="journal article" date="2019" name="Nat. Plants">
        <title>Genome sequencing of Musa balbisiana reveals subgenome evolution and function divergence in polyploid bananas.</title>
        <authorList>
            <person name="Yao X."/>
        </authorList>
    </citation>
    <scope>NUCLEOTIDE SEQUENCE [LARGE SCALE GENOMIC DNA]</scope>
    <source>
        <strain evidence="11">cv. DH-PKW</strain>
        <tissue evidence="10">Leaves</tissue>
    </source>
</reference>
<dbReference type="SUPFAM" id="SSF54171">
    <property type="entry name" value="DNA-binding domain"/>
    <property type="match status" value="1"/>
</dbReference>
<dbReference type="PANTHER" id="PTHR31190:SF499">
    <property type="entry name" value="ETHYLENE-RESPONSIVE TRANSCRIPTION FACTOR ERF105"/>
    <property type="match status" value="1"/>
</dbReference>
<feature type="region of interest" description="Disordered" evidence="8">
    <location>
        <begin position="165"/>
        <end position="208"/>
    </location>
</feature>
<keyword evidence="4" id="KW-0238">DNA-binding</keyword>
<dbReference type="GO" id="GO:0000976">
    <property type="term" value="F:transcription cis-regulatory region binding"/>
    <property type="evidence" value="ECO:0007669"/>
    <property type="project" value="UniProtKB-ARBA"/>
</dbReference>
<dbReference type="PRINTS" id="PR00367">
    <property type="entry name" value="ETHRSPELEMNT"/>
</dbReference>
<feature type="compositionally biased region" description="Basic and acidic residues" evidence="8">
    <location>
        <begin position="198"/>
        <end position="207"/>
    </location>
</feature>
<dbReference type="FunFam" id="3.30.730.10:FF:000001">
    <property type="entry name" value="Ethylene-responsive transcription factor 2"/>
    <property type="match status" value="1"/>
</dbReference>
<evidence type="ECO:0000256" key="3">
    <source>
        <dbReference type="ARBA" id="ARBA00023015"/>
    </source>
</evidence>
<dbReference type="GO" id="GO:0005634">
    <property type="term" value="C:nucleus"/>
    <property type="evidence" value="ECO:0007669"/>
    <property type="project" value="UniProtKB-SubCell"/>
</dbReference>
<evidence type="ECO:0000256" key="6">
    <source>
        <dbReference type="ARBA" id="ARBA00023163"/>
    </source>
</evidence>